<evidence type="ECO:0000256" key="1">
    <source>
        <dbReference type="ARBA" id="ARBA00009199"/>
    </source>
</evidence>
<gene>
    <name evidence="3" type="ORF">CIK64_01625</name>
</gene>
<dbReference type="Proteomes" id="UP000217564">
    <property type="component" value="Unassembled WGS sequence"/>
</dbReference>
<comment type="similarity">
    <text evidence="1">Belongs to the amidase family.</text>
</comment>
<dbReference type="InterPro" id="IPR023631">
    <property type="entry name" value="Amidase_dom"/>
</dbReference>
<keyword evidence="3" id="KW-0378">Hydrolase</keyword>
<dbReference type="PANTHER" id="PTHR11895:SF7">
    <property type="entry name" value="GLUTAMYL-TRNA(GLN) AMIDOTRANSFERASE SUBUNIT A, MITOCHONDRIAL"/>
    <property type="match status" value="1"/>
</dbReference>
<feature type="domain" description="Amidase" evidence="2">
    <location>
        <begin position="22"/>
        <end position="446"/>
    </location>
</feature>
<sequence>MWMSQAVEIANAVRRGETSAVEVIDSHLQRIAELNPKINAVTQILADSARHSAEDIDRRRAVGEKLGPLAGVPFTVKENIDIAGVATTHGVPKFKDNIAVQDAPPVARLRSADAIPIGHANMPDMTIGGYTTSQLYGETVNPWGTIRNPSGTSGGDGAAVAGGLAALGLGNDSGGSVRGPALACGITALNPTYGRIPSEHRIGGNDPMLASQLLPKDGPLARSVADLRTAFEVLAGTDPRDPRSVPVPLNGPVLPSPLRVAVVTDPAGMGVHPEVRQDVEQAADILERAGYAVEQVSDVPPMAEAITAYLTMVSSEFSLTWPRLRALLTEKSAQHMELTMGSQPPPTLEQYLEATATRHAVVRDWAQFLEQYPLLVGPVTTDPTTDPPAGMELDAEQNAAMAVSVRLCSVTSFAGLPAVAVPTGTRRGVPAGVQIIGRPYREDLCLSAAAAIEAEVGVLTPVG</sequence>
<dbReference type="GO" id="GO:0016787">
    <property type="term" value="F:hydrolase activity"/>
    <property type="evidence" value="ECO:0007669"/>
    <property type="project" value="UniProtKB-KW"/>
</dbReference>
<dbReference type="Pfam" id="PF01425">
    <property type="entry name" value="Amidase"/>
    <property type="match status" value="1"/>
</dbReference>
<dbReference type="AlphaFoldDB" id="A0A2A3Z9Z8"/>
<protein>
    <submittedName>
        <fullName evidence="3">Indole acetimide hydrolase</fullName>
    </submittedName>
</protein>
<dbReference type="InterPro" id="IPR000120">
    <property type="entry name" value="Amidase"/>
</dbReference>
<evidence type="ECO:0000313" key="3">
    <source>
        <dbReference type="EMBL" id="PCC48470.1"/>
    </source>
</evidence>
<dbReference type="PANTHER" id="PTHR11895">
    <property type="entry name" value="TRANSAMIDASE"/>
    <property type="match status" value="1"/>
</dbReference>
<reference evidence="3 4" key="1">
    <citation type="journal article" date="2017" name="Elife">
        <title>Extensive horizontal gene transfer in cheese-associated bacteria.</title>
        <authorList>
            <person name="Bonham K.S."/>
            <person name="Wolfe B.E."/>
            <person name="Dutton R.J."/>
        </authorList>
    </citation>
    <scope>NUCLEOTIDE SEQUENCE [LARGE SCALE GENOMIC DNA]</scope>
    <source>
        <strain evidence="3 4">947_7</strain>
    </source>
</reference>
<evidence type="ECO:0000259" key="2">
    <source>
        <dbReference type="Pfam" id="PF01425"/>
    </source>
</evidence>
<organism evidence="3 4">
    <name type="scientific">Brevibacterium aurantiacum</name>
    <dbReference type="NCBI Taxonomy" id="273384"/>
    <lineage>
        <taxon>Bacteria</taxon>
        <taxon>Bacillati</taxon>
        <taxon>Actinomycetota</taxon>
        <taxon>Actinomycetes</taxon>
        <taxon>Micrococcales</taxon>
        <taxon>Brevibacteriaceae</taxon>
        <taxon>Brevibacterium</taxon>
    </lineage>
</organism>
<accession>A0A2A3Z9Z8</accession>
<dbReference type="EMBL" id="NRGP01000002">
    <property type="protein sequence ID" value="PCC48470.1"/>
    <property type="molecule type" value="Genomic_DNA"/>
</dbReference>
<evidence type="ECO:0000313" key="4">
    <source>
        <dbReference type="Proteomes" id="UP000217564"/>
    </source>
</evidence>
<name>A0A2A3Z9Z8_BREAU</name>
<dbReference type="InterPro" id="IPR036928">
    <property type="entry name" value="AS_sf"/>
</dbReference>
<comment type="caution">
    <text evidence="3">The sequence shown here is derived from an EMBL/GenBank/DDBJ whole genome shotgun (WGS) entry which is preliminary data.</text>
</comment>
<dbReference type="SUPFAM" id="SSF75304">
    <property type="entry name" value="Amidase signature (AS) enzymes"/>
    <property type="match status" value="1"/>
</dbReference>
<dbReference type="Gene3D" id="3.90.1300.10">
    <property type="entry name" value="Amidase signature (AS) domain"/>
    <property type="match status" value="1"/>
</dbReference>
<dbReference type="RefSeq" id="WP_096161579.1">
    <property type="nucleotide sequence ID" value="NZ_JABUXY010000001.1"/>
</dbReference>
<proteinExistence type="inferred from homology"/>
<dbReference type="NCBIfam" id="NF005687">
    <property type="entry name" value="PRK07487.1"/>
    <property type="match status" value="1"/>
</dbReference>